<dbReference type="SUPFAM" id="SSF55166">
    <property type="entry name" value="Hedgehog/DD-peptidase"/>
    <property type="match status" value="1"/>
</dbReference>
<dbReference type="InterPro" id="IPR009045">
    <property type="entry name" value="Zn_M74/Hedgehog-like"/>
</dbReference>
<dbReference type="AlphaFoldDB" id="A0A543ARR0"/>
<comment type="caution">
    <text evidence="3">The sequence shown here is derived from an EMBL/GenBank/DDBJ whole genome shotgun (WGS) entry which is preliminary data.</text>
</comment>
<feature type="domain" description="Peptidase M15A C-terminal" evidence="2">
    <location>
        <begin position="115"/>
        <end position="228"/>
    </location>
</feature>
<feature type="domain" description="Peptidoglycan binding-like" evidence="1">
    <location>
        <begin position="45"/>
        <end position="102"/>
    </location>
</feature>
<dbReference type="Pfam" id="PF08291">
    <property type="entry name" value="Peptidase_M15_3"/>
    <property type="match status" value="1"/>
</dbReference>
<dbReference type="Pfam" id="PF01471">
    <property type="entry name" value="PG_binding_1"/>
    <property type="match status" value="1"/>
</dbReference>
<dbReference type="InParanoid" id="A0A543ARR0"/>
<evidence type="ECO:0000313" key="4">
    <source>
        <dbReference type="Proteomes" id="UP000317043"/>
    </source>
</evidence>
<dbReference type="InterPro" id="IPR006311">
    <property type="entry name" value="TAT_signal"/>
</dbReference>
<dbReference type="RefSeq" id="WP_142034938.1">
    <property type="nucleotide sequence ID" value="NZ_JBHTGS010000001.1"/>
</dbReference>
<sequence length="243" mass="25276">MSKTSRRSFLTAAVAVPTTAAVIGLTGGTAHAAYSWSRTLKEGMSGADVTQLQIRVAGYPGYGAVLAIDGAFGPATKGAVTRFQQAYGLSADGVAGPNTFSKIYSIQSSDNTPIHFTYAELNKCNSTWGGGKVSAATAKANALRTMWKLEALRHALGDRAITISSGFRSTSCNSAVGGASNSRHLYGDAADLTGSHSFCTMAKQARNHGFAGILGPGYPGHNDHVHLDTRPSRFWSAPSCGVS</sequence>
<dbReference type="PROSITE" id="PS51318">
    <property type="entry name" value="TAT"/>
    <property type="match status" value="1"/>
</dbReference>
<dbReference type="InterPro" id="IPR036366">
    <property type="entry name" value="PGBDSf"/>
</dbReference>
<keyword evidence="3" id="KW-0645">Protease</keyword>
<dbReference type="InterPro" id="IPR013230">
    <property type="entry name" value="Peptidase_M15A_C"/>
</dbReference>
<protein>
    <submittedName>
        <fullName evidence="3">Zinc D-Ala-D-Ala carboxypeptidase</fullName>
    </submittedName>
</protein>
<dbReference type="Gene3D" id="3.30.1380.10">
    <property type="match status" value="1"/>
</dbReference>
<accession>A0A543ARR0</accession>
<evidence type="ECO:0000313" key="3">
    <source>
        <dbReference type="EMBL" id="TQL75226.1"/>
    </source>
</evidence>
<dbReference type="OrthoDB" id="9810670at2"/>
<keyword evidence="3" id="KW-0378">Hydrolase</keyword>
<proteinExistence type="predicted"/>
<dbReference type="InterPro" id="IPR036365">
    <property type="entry name" value="PGBD-like_sf"/>
</dbReference>
<dbReference type="InterPro" id="IPR002477">
    <property type="entry name" value="Peptidoglycan-bd-like"/>
</dbReference>
<evidence type="ECO:0000259" key="1">
    <source>
        <dbReference type="Pfam" id="PF01471"/>
    </source>
</evidence>
<evidence type="ECO:0000259" key="2">
    <source>
        <dbReference type="Pfam" id="PF08291"/>
    </source>
</evidence>
<dbReference type="GO" id="GO:0004180">
    <property type="term" value="F:carboxypeptidase activity"/>
    <property type="evidence" value="ECO:0007669"/>
    <property type="project" value="UniProtKB-KW"/>
</dbReference>
<keyword evidence="3" id="KW-0121">Carboxypeptidase</keyword>
<dbReference type="SUPFAM" id="SSF47090">
    <property type="entry name" value="PGBD-like"/>
    <property type="match status" value="1"/>
</dbReference>
<dbReference type="Proteomes" id="UP000317043">
    <property type="component" value="Unassembled WGS sequence"/>
</dbReference>
<keyword evidence="4" id="KW-1185">Reference proteome</keyword>
<reference evidence="3 4" key="1">
    <citation type="submission" date="2019-06" db="EMBL/GenBank/DDBJ databases">
        <title>Sequencing the genomes of 1000 actinobacteria strains.</title>
        <authorList>
            <person name="Klenk H.-P."/>
        </authorList>
    </citation>
    <scope>NUCLEOTIDE SEQUENCE [LARGE SCALE GENOMIC DNA]</scope>
    <source>
        <strain evidence="3 4">DSM 45928</strain>
    </source>
</reference>
<organism evidence="3 4">
    <name type="scientific">Stackebrandtia endophytica</name>
    <dbReference type="NCBI Taxonomy" id="1496996"/>
    <lineage>
        <taxon>Bacteria</taxon>
        <taxon>Bacillati</taxon>
        <taxon>Actinomycetota</taxon>
        <taxon>Actinomycetes</taxon>
        <taxon>Glycomycetales</taxon>
        <taxon>Glycomycetaceae</taxon>
        <taxon>Stackebrandtia</taxon>
    </lineage>
</organism>
<dbReference type="Gene3D" id="1.10.101.10">
    <property type="entry name" value="PGBD-like superfamily/PGBD"/>
    <property type="match status" value="1"/>
</dbReference>
<gene>
    <name evidence="3" type="ORF">FB566_0723</name>
</gene>
<dbReference type="EMBL" id="VFOW01000001">
    <property type="protein sequence ID" value="TQL75226.1"/>
    <property type="molecule type" value="Genomic_DNA"/>
</dbReference>
<name>A0A543ARR0_9ACTN</name>